<feature type="region of interest" description="Disordered" evidence="1">
    <location>
        <begin position="50"/>
        <end position="78"/>
    </location>
</feature>
<dbReference type="Proteomes" id="UP000007076">
    <property type="component" value="Chromosome"/>
</dbReference>
<dbReference type="KEGG" id="ksk:KSE_26320"/>
<evidence type="ECO:0000313" key="3">
    <source>
        <dbReference type="Proteomes" id="UP000007076"/>
    </source>
</evidence>
<keyword evidence="3" id="KW-1185">Reference proteome</keyword>
<organism evidence="2 3">
    <name type="scientific">Kitasatospora setae (strain ATCC 33774 / DSM 43861 / JCM 3304 / KCC A-0304 / NBRC 14216 / KM-6054)</name>
    <name type="common">Streptomyces setae</name>
    <dbReference type="NCBI Taxonomy" id="452652"/>
    <lineage>
        <taxon>Bacteria</taxon>
        <taxon>Bacillati</taxon>
        <taxon>Actinomycetota</taxon>
        <taxon>Actinomycetes</taxon>
        <taxon>Kitasatosporales</taxon>
        <taxon>Streptomycetaceae</taxon>
        <taxon>Kitasatospora</taxon>
    </lineage>
</organism>
<proteinExistence type="predicted"/>
<evidence type="ECO:0000313" key="2">
    <source>
        <dbReference type="EMBL" id="BAJ28444.1"/>
    </source>
</evidence>
<name>E4NB63_KITSK</name>
<accession>E4NB63</accession>
<evidence type="ECO:0000256" key="1">
    <source>
        <dbReference type="SAM" id="MobiDB-lite"/>
    </source>
</evidence>
<dbReference type="EMBL" id="AP010968">
    <property type="protein sequence ID" value="BAJ28444.1"/>
    <property type="molecule type" value="Genomic_DNA"/>
</dbReference>
<reference evidence="2 3" key="1">
    <citation type="journal article" date="2010" name="DNA Res.">
        <title>Genome sequence of Kitasatospora setae NBRC 14216T: an evolutionary snapshot of the family Streptomycetaceae.</title>
        <authorList>
            <person name="Ichikawa N."/>
            <person name="Oguchi A."/>
            <person name="Ikeda H."/>
            <person name="Ishikawa J."/>
            <person name="Kitani S."/>
            <person name="Watanabe Y."/>
            <person name="Nakamura S."/>
            <person name="Katano Y."/>
            <person name="Kishi E."/>
            <person name="Sasagawa M."/>
            <person name="Ankai A."/>
            <person name="Fukui S."/>
            <person name="Hashimoto Y."/>
            <person name="Kamata S."/>
            <person name="Otoguro M."/>
            <person name="Tanikawa S."/>
            <person name="Nihira T."/>
            <person name="Horinouchi S."/>
            <person name="Ohnishi Y."/>
            <person name="Hayakawa M."/>
            <person name="Kuzuyama T."/>
            <person name="Arisawa A."/>
            <person name="Nomoto F."/>
            <person name="Miura H."/>
            <person name="Takahashi Y."/>
            <person name="Fujita N."/>
        </authorList>
    </citation>
    <scope>NUCLEOTIDE SEQUENCE [LARGE SCALE GENOMIC DNA]</scope>
    <source>
        <strain evidence="3">ATCC 33774 / DSM 43861 / JCM 3304 / KCC A-0304 / NBRC 14216 / KM-6054</strain>
    </source>
</reference>
<dbReference type="PATRIC" id="fig|452652.3.peg.2638"/>
<dbReference type="HOGENOM" id="CLU_2617324_0_0_11"/>
<sequence>MVDRCGIARHGVPTECQTRTLIFGQFRCPTRPVGHGPAACRFAPAGPADGLPPTLRQDPSAIVADGENQSQYAGWGPR</sequence>
<dbReference type="AlphaFoldDB" id="E4NB63"/>
<gene>
    <name evidence="2" type="ordered locus">KSE_26320</name>
</gene>
<dbReference type="STRING" id="452652.KSE_26320"/>
<protein>
    <submittedName>
        <fullName evidence="2">Uncharacterized protein</fullName>
    </submittedName>
</protein>